<dbReference type="EMBL" id="CATOUU010000260">
    <property type="protein sequence ID" value="CAI9922722.1"/>
    <property type="molecule type" value="Genomic_DNA"/>
</dbReference>
<dbReference type="EMBL" id="CAXDID020000210">
    <property type="protein sequence ID" value="CAL6056596.1"/>
    <property type="molecule type" value="Genomic_DNA"/>
</dbReference>
<dbReference type="AlphaFoldDB" id="A0AA86TQ84"/>
<name>A0AA86TQ84_9EUKA</name>
<proteinExistence type="predicted"/>
<reference evidence="2 3" key="2">
    <citation type="submission" date="2024-07" db="EMBL/GenBank/DDBJ databases">
        <authorList>
            <person name="Akdeniz Z."/>
        </authorList>
    </citation>
    <scope>NUCLEOTIDE SEQUENCE [LARGE SCALE GENOMIC DNA]</scope>
</reference>
<sequence length="140" mass="15973">MRTILLIVKLEFQQPLTSATFVAALTFPKTLVSLISIYLAQQQPIAAATLISVSSQLAFAIEIKQIFKLLNDPRMQFEDKNPTVPKLEKEPFPVTEQFTFTFLNEIFPSIFPNKPDQFTTGILLLREISLQLKIYLNKVQ</sequence>
<gene>
    <name evidence="1" type="ORF">HINF_LOCUS10367</name>
    <name evidence="2" type="ORF">HINF_LOCUS47103</name>
</gene>
<comment type="caution">
    <text evidence="1">The sequence shown here is derived from an EMBL/GenBank/DDBJ whole genome shotgun (WGS) entry which is preliminary data.</text>
</comment>
<evidence type="ECO:0000313" key="2">
    <source>
        <dbReference type="EMBL" id="CAL6056596.1"/>
    </source>
</evidence>
<evidence type="ECO:0000313" key="1">
    <source>
        <dbReference type="EMBL" id="CAI9922722.1"/>
    </source>
</evidence>
<keyword evidence="3" id="KW-1185">Reference proteome</keyword>
<evidence type="ECO:0000313" key="3">
    <source>
        <dbReference type="Proteomes" id="UP001642409"/>
    </source>
</evidence>
<reference evidence="1" key="1">
    <citation type="submission" date="2023-06" db="EMBL/GenBank/DDBJ databases">
        <authorList>
            <person name="Kurt Z."/>
        </authorList>
    </citation>
    <scope>NUCLEOTIDE SEQUENCE</scope>
</reference>
<accession>A0AA86TQ84</accession>
<organism evidence="1">
    <name type="scientific">Hexamita inflata</name>
    <dbReference type="NCBI Taxonomy" id="28002"/>
    <lineage>
        <taxon>Eukaryota</taxon>
        <taxon>Metamonada</taxon>
        <taxon>Diplomonadida</taxon>
        <taxon>Hexamitidae</taxon>
        <taxon>Hexamitinae</taxon>
        <taxon>Hexamita</taxon>
    </lineage>
</organism>
<dbReference type="Proteomes" id="UP001642409">
    <property type="component" value="Unassembled WGS sequence"/>
</dbReference>
<protein>
    <submittedName>
        <fullName evidence="2">Hypothetical_protein</fullName>
    </submittedName>
</protein>